<proteinExistence type="inferred from homology"/>
<feature type="signal peptide" evidence="5">
    <location>
        <begin position="1"/>
        <end position="39"/>
    </location>
</feature>
<dbReference type="Pfam" id="PF08386">
    <property type="entry name" value="Abhydrolase_4"/>
    <property type="match status" value="1"/>
</dbReference>
<feature type="region of interest" description="Disordered" evidence="4">
    <location>
        <begin position="359"/>
        <end position="391"/>
    </location>
</feature>
<dbReference type="AlphaFoldDB" id="A0AAU2JNK3"/>
<feature type="domain" description="AB hydrolase-1" evidence="6">
    <location>
        <begin position="120"/>
        <end position="301"/>
    </location>
</feature>
<dbReference type="SUPFAM" id="SSF53474">
    <property type="entry name" value="alpha/beta-Hydrolases"/>
    <property type="match status" value="1"/>
</dbReference>
<sequence>MPRTRTGTPIRRRTRHRFPFRPRTVAVAAVCVLASAVLGAVPGPEPTGGDLRDRSHGRGIRWGACPGQPVPAGMRCATVEVPLDHAATAGRSGTFGRTGTVGLAVARIPATDRSNRIGSLLLNFGGPGGSGIATLAADPKAFARLGERYDLVAFDPRGVGHSEPVSCGGSQETGDGVGPDATARLAALRAVARRCELASGPVLPYVGTVNVSRDMDVLRRALGDDKLNYLGSSYGTRLGAVYAAQFPKSTGRMVLDGVDGLTEPLAEQALVAARGQQRALDAFLAWCAGRPGCAYGTDARAGRDKVAALVARLDEEPLTGADGSYLTGQDAVGRIAHALTVRRTWPALAEALSTADRDRDPAGLLRLGGPAGPAGADRAEPEDQGPGTVPADNAEAASAAVNCADDPGRSNGKAAPAALAKELAALEDEFRKASDIFGPSRLLSVLSCYGRPAGTDFIRRIDRPGGPRMLLVGTRGDPAAPYEWTRETAERLGPAVIVDHEGHGHAGYAASRCVRGYVDGFLIDGRLPAGSRSCPAGE</sequence>
<evidence type="ECO:0000256" key="4">
    <source>
        <dbReference type="SAM" id="MobiDB-lite"/>
    </source>
</evidence>
<evidence type="ECO:0000256" key="2">
    <source>
        <dbReference type="ARBA" id="ARBA00022729"/>
    </source>
</evidence>
<evidence type="ECO:0000256" key="5">
    <source>
        <dbReference type="SAM" id="SignalP"/>
    </source>
</evidence>
<organism evidence="8">
    <name type="scientific">Streptomyces sp. NBC_00049</name>
    <dbReference type="NCBI Taxonomy" id="2903617"/>
    <lineage>
        <taxon>Bacteria</taxon>
        <taxon>Bacillati</taxon>
        <taxon>Actinomycetota</taxon>
        <taxon>Actinomycetes</taxon>
        <taxon>Kitasatosporales</taxon>
        <taxon>Streptomycetaceae</taxon>
        <taxon>Streptomyces</taxon>
    </lineage>
</organism>
<dbReference type="PANTHER" id="PTHR43248:SF29">
    <property type="entry name" value="TRIPEPTIDYL AMINOPEPTIDASE"/>
    <property type="match status" value="1"/>
</dbReference>
<dbReference type="GO" id="GO:0016787">
    <property type="term" value="F:hydrolase activity"/>
    <property type="evidence" value="ECO:0007669"/>
    <property type="project" value="UniProtKB-KW"/>
</dbReference>
<evidence type="ECO:0000256" key="3">
    <source>
        <dbReference type="ARBA" id="ARBA00022801"/>
    </source>
</evidence>
<dbReference type="Pfam" id="PF00561">
    <property type="entry name" value="Abhydrolase_1"/>
    <property type="match status" value="1"/>
</dbReference>
<dbReference type="EMBL" id="CP108264">
    <property type="protein sequence ID" value="WTU74374.1"/>
    <property type="molecule type" value="Genomic_DNA"/>
</dbReference>
<evidence type="ECO:0000259" key="7">
    <source>
        <dbReference type="Pfam" id="PF08386"/>
    </source>
</evidence>
<evidence type="ECO:0000259" key="6">
    <source>
        <dbReference type="Pfam" id="PF00561"/>
    </source>
</evidence>
<dbReference type="InterPro" id="IPR029058">
    <property type="entry name" value="AB_hydrolase_fold"/>
</dbReference>
<comment type="similarity">
    <text evidence="1">Belongs to the peptidase S33 family.</text>
</comment>
<dbReference type="InterPro" id="IPR000073">
    <property type="entry name" value="AB_hydrolase_1"/>
</dbReference>
<dbReference type="PANTHER" id="PTHR43248">
    <property type="entry name" value="2-SUCCINYL-6-HYDROXY-2,4-CYCLOHEXADIENE-1-CARBOXYLATE SYNTHASE"/>
    <property type="match status" value="1"/>
</dbReference>
<gene>
    <name evidence="8" type="ORF">OG327_14160</name>
</gene>
<protein>
    <submittedName>
        <fullName evidence="8">Alpha/beta hydrolase</fullName>
    </submittedName>
</protein>
<feature type="compositionally biased region" description="Low complexity" evidence="4">
    <location>
        <begin position="362"/>
        <end position="376"/>
    </location>
</feature>
<evidence type="ECO:0000313" key="8">
    <source>
        <dbReference type="EMBL" id="WTU74374.1"/>
    </source>
</evidence>
<keyword evidence="2 5" id="KW-0732">Signal</keyword>
<evidence type="ECO:0000256" key="1">
    <source>
        <dbReference type="ARBA" id="ARBA00010088"/>
    </source>
</evidence>
<keyword evidence="3 8" id="KW-0378">Hydrolase</keyword>
<dbReference type="Gene3D" id="3.40.50.1820">
    <property type="entry name" value="alpha/beta hydrolase"/>
    <property type="match status" value="1"/>
</dbReference>
<reference evidence="8" key="1">
    <citation type="submission" date="2022-10" db="EMBL/GenBank/DDBJ databases">
        <title>The complete genomes of actinobacterial strains from the NBC collection.</title>
        <authorList>
            <person name="Joergensen T.S."/>
            <person name="Alvarez Arevalo M."/>
            <person name="Sterndorff E.B."/>
            <person name="Faurdal D."/>
            <person name="Vuksanovic O."/>
            <person name="Mourched A.-S."/>
            <person name="Charusanti P."/>
            <person name="Shaw S."/>
            <person name="Blin K."/>
            <person name="Weber T."/>
        </authorList>
    </citation>
    <scope>NUCLEOTIDE SEQUENCE</scope>
    <source>
        <strain evidence="8">NBC_00049</strain>
    </source>
</reference>
<name>A0AAU2JNK3_9ACTN</name>
<dbReference type="InterPro" id="IPR013595">
    <property type="entry name" value="Pept_S33_TAP-like_C"/>
</dbReference>
<feature type="domain" description="Peptidase S33 tripeptidyl aminopeptidase-like C-terminal" evidence="7">
    <location>
        <begin position="436"/>
        <end position="534"/>
    </location>
</feature>
<accession>A0AAU2JNK3</accession>
<dbReference type="InterPro" id="IPR051601">
    <property type="entry name" value="Serine_prot/Carboxylest_S33"/>
</dbReference>
<feature type="chain" id="PRO_5043637000" evidence="5">
    <location>
        <begin position="40"/>
        <end position="538"/>
    </location>
</feature>